<sequence length="724" mass="81098">KSFNMVPTKKSIVWKYFEKIDEKSARCKLCQKIVKTAGNTSNTMAHIKNVHKAVYLEVFKSNNSAAVIKHSNSGSSDSFSTTSKQDTITISESYLNEHQLSPSTSTSSSMDCSEILTHNTQTDQKMDYDRVLSLKRQRSIESSFGEIHAYTSTGDKTKRINNAIMFMICRDNQPFSLVENEGFKNLLKVTVPHYKIPSRTSVTRWIDEKYDALSTVMKNKLCCVENLTLTSDIWSDLQMRSYLGVTAHFGIGIEFHVVTLGVYHLDERHTSEYIAQTLTKTCEEWGFNTDKVTAVVTDNAANMVKAVEIAFGKKKHIPCFAHTLNLVAQHVLAIPELQEILTKAKSVVTFFKQSCVASDELRKSIQADTKLIQDVPTRWNSTYYMIARFLDLRNAVSEILIRHKTAPPMLTGMELTILTSLLNVLQPLEAATKEISGDKYCSSSKIIPLVHCMISKLKNLVIEESLIKDVQKRTLTEINKRMGAIEQVSALAIATILDPRFKKLHFEDAMACANAVIKIKEMIKKNQQDESTVESDSDNSDKISLSSDLWSDHHKLVQRNWKTNNTNESEGAHKDWKGWSKYWVDFKAKLKKRAAAVRSSQARTGGGPSTEQPLSEIEQKFLQILGEGLPGVRVEPFAEPSGSTAAVEVWESPGSQCIPPTPEPDEAPLRPPFPSPYPPTPCTPAAVSSEAGVPGPTRRRCRPDPPMSRETARRDLVNFSQMRA</sequence>
<keyword evidence="4" id="KW-0862">Zinc</keyword>
<dbReference type="GO" id="GO:0008270">
    <property type="term" value="F:zinc ion binding"/>
    <property type="evidence" value="ECO:0007669"/>
    <property type="project" value="UniProtKB-KW"/>
</dbReference>
<dbReference type="InterPro" id="IPR036236">
    <property type="entry name" value="Znf_C2H2_sf"/>
</dbReference>
<evidence type="ECO:0000256" key="9">
    <source>
        <dbReference type="SAM" id="MobiDB-lite"/>
    </source>
</evidence>
<keyword evidence="7" id="KW-0539">Nucleus</keyword>
<dbReference type="EMBL" id="CAVLEF010000080">
    <property type="protein sequence ID" value="CAK1550179.1"/>
    <property type="molecule type" value="Genomic_DNA"/>
</dbReference>
<dbReference type="InterPro" id="IPR052035">
    <property type="entry name" value="ZnF_BED_domain_contain"/>
</dbReference>
<accession>A0AAV1JMN4</accession>
<evidence type="ECO:0000313" key="11">
    <source>
        <dbReference type="EMBL" id="CAK1550179.1"/>
    </source>
</evidence>
<protein>
    <recommendedName>
        <fullName evidence="10">BED-type domain-containing protein</fullName>
    </recommendedName>
</protein>
<dbReference type="InterPro" id="IPR007021">
    <property type="entry name" value="DUF659"/>
</dbReference>
<evidence type="ECO:0000256" key="1">
    <source>
        <dbReference type="ARBA" id="ARBA00004123"/>
    </source>
</evidence>
<evidence type="ECO:0000256" key="4">
    <source>
        <dbReference type="ARBA" id="ARBA00022833"/>
    </source>
</evidence>
<dbReference type="Pfam" id="PF04937">
    <property type="entry name" value="DUF659"/>
    <property type="match status" value="1"/>
</dbReference>
<dbReference type="Proteomes" id="UP001497472">
    <property type="component" value="Unassembled WGS sequence"/>
</dbReference>
<keyword evidence="2" id="KW-0479">Metal-binding</keyword>
<feature type="domain" description="BED-type" evidence="10">
    <location>
        <begin position="8"/>
        <end position="58"/>
    </location>
</feature>
<evidence type="ECO:0000259" key="10">
    <source>
        <dbReference type="PROSITE" id="PS50808"/>
    </source>
</evidence>
<keyword evidence="6" id="KW-0804">Transcription</keyword>
<dbReference type="GO" id="GO:0005634">
    <property type="term" value="C:nucleus"/>
    <property type="evidence" value="ECO:0007669"/>
    <property type="project" value="UniProtKB-SubCell"/>
</dbReference>
<dbReference type="PROSITE" id="PS50808">
    <property type="entry name" value="ZF_BED"/>
    <property type="match status" value="1"/>
</dbReference>
<dbReference type="SMART" id="SM00614">
    <property type="entry name" value="ZnF_BED"/>
    <property type="match status" value="1"/>
</dbReference>
<evidence type="ECO:0000256" key="8">
    <source>
        <dbReference type="PROSITE-ProRule" id="PRU00027"/>
    </source>
</evidence>
<keyword evidence="3 8" id="KW-0863">Zinc-finger</keyword>
<evidence type="ECO:0000313" key="12">
    <source>
        <dbReference type="Proteomes" id="UP001497472"/>
    </source>
</evidence>
<evidence type="ECO:0000256" key="2">
    <source>
        <dbReference type="ARBA" id="ARBA00022723"/>
    </source>
</evidence>
<dbReference type="PANTHER" id="PTHR46481">
    <property type="entry name" value="ZINC FINGER BED DOMAIN-CONTAINING PROTEIN 4"/>
    <property type="match status" value="1"/>
</dbReference>
<gene>
    <name evidence="11" type="ORF">LNINA_LOCUS9417</name>
</gene>
<dbReference type="Gene3D" id="1.10.10.1070">
    <property type="entry name" value="Zinc finger, BED domain-containing"/>
    <property type="match status" value="1"/>
</dbReference>
<feature type="non-terminal residue" evidence="11">
    <location>
        <position position="1"/>
    </location>
</feature>
<evidence type="ECO:0000256" key="3">
    <source>
        <dbReference type="ARBA" id="ARBA00022771"/>
    </source>
</evidence>
<feature type="region of interest" description="Disordered" evidence="9">
    <location>
        <begin position="650"/>
        <end position="724"/>
    </location>
</feature>
<organism evidence="11 12">
    <name type="scientific">Leptosia nina</name>
    <dbReference type="NCBI Taxonomy" id="320188"/>
    <lineage>
        <taxon>Eukaryota</taxon>
        <taxon>Metazoa</taxon>
        <taxon>Ecdysozoa</taxon>
        <taxon>Arthropoda</taxon>
        <taxon>Hexapoda</taxon>
        <taxon>Insecta</taxon>
        <taxon>Pterygota</taxon>
        <taxon>Neoptera</taxon>
        <taxon>Endopterygota</taxon>
        <taxon>Lepidoptera</taxon>
        <taxon>Glossata</taxon>
        <taxon>Ditrysia</taxon>
        <taxon>Papilionoidea</taxon>
        <taxon>Pieridae</taxon>
        <taxon>Pierinae</taxon>
        <taxon>Leptosia</taxon>
    </lineage>
</organism>
<keyword evidence="12" id="KW-1185">Reference proteome</keyword>
<proteinExistence type="predicted"/>
<dbReference type="AlphaFoldDB" id="A0AAV1JMN4"/>
<keyword evidence="5" id="KW-0805">Transcription regulation</keyword>
<dbReference type="SUPFAM" id="SSF53098">
    <property type="entry name" value="Ribonuclease H-like"/>
    <property type="match status" value="1"/>
</dbReference>
<name>A0AAV1JMN4_9NEOP</name>
<evidence type="ECO:0000256" key="6">
    <source>
        <dbReference type="ARBA" id="ARBA00023163"/>
    </source>
</evidence>
<dbReference type="InterPro" id="IPR003656">
    <property type="entry name" value="Znf_BED"/>
</dbReference>
<comment type="subcellular location">
    <subcellularLocation>
        <location evidence="1">Nucleus</location>
    </subcellularLocation>
</comment>
<dbReference type="InterPro" id="IPR012337">
    <property type="entry name" value="RNaseH-like_sf"/>
</dbReference>
<dbReference type="GO" id="GO:0009791">
    <property type="term" value="P:post-embryonic development"/>
    <property type="evidence" value="ECO:0007669"/>
    <property type="project" value="UniProtKB-ARBA"/>
</dbReference>
<dbReference type="SUPFAM" id="SSF140996">
    <property type="entry name" value="Hermes dimerisation domain"/>
    <property type="match status" value="1"/>
</dbReference>
<reference evidence="11 12" key="1">
    <citation type="submission" date="2023-11" db="EMBL/GenBank/DDBJ databases">
        <authorList>
            <person name="Okamura Y."/>
        </authorList>
    </citation>
    <scope>NUCLEOTIDE SEQUENCE [LARGE SCALE GENOMIC DNA]</scope>
</reference>
<evidence type="ECO:0000256" key="5">
    <source>
        <dbReference type="ARBA" id="ARBA00023015"/>
    </source>
</evidence>
<dbReference type="SUPFAM" id="SSF57667">
    <property type="entry name" value="beta-beta-alpha zinc fingers"/>
    <property type="match status" value="1"/>
</dbReference>
<dbReference type="Pfam" id="PF02892">
    <property type="entry name" value="zf-BED"/>
    <property type="match status" value="1"/>
</dbReference>
<dbReference type="GO" id="GO:0003677">
    <property type="term" value="F:DNA binding"/>
    <property type="evidence" value="ECO:0007669"/>
    <property type="project" value="InterPro"/>
</dbReference>
<feature type="compositionally biased region" description="Pro residues" evidence="9">
    <location>
        <begin position="669"/>
        <end position="682"/>
    </location>
</feature>
<evidence type="ECO:0000256" key="7">
    <source>
        <dbReference type="ARBA" id="ARBA00023242"/>
    </source>
</evidence>
<comment type="caution">
    <text evidence="11">The sequence shown here is derived from an EMBL/GenBank/DDBJ whole genome shotgun (WGS) entry which is preliminary data.</text>
</comment>
<dbReference type="PANTHER" id="PTHR46481:SF10">
    <property type="entry name" value="ZINC FINGER BED DOMAIN-CONTAINING PROTEIN 39"/>
    <property type="match status" value="1"/>
</dbReference>